<dbReference type="EMBL" id="JAPFFF010000009">
    <property type="protein sequence ID" value="KAK8882911.1"/>
    <property type="molecule type" value="Genomic_DNA"/>
</dbReference>
<dbReference type="Proteomes" id="UP001470230">
    <property type="component" value="Unassembled WGS sequence"/>
</dbReference>
<evidence type="ECO:0000313" key="2">
    <source>
        <dbReference type="EMBL" id="KAK8882911.1"/>
    </source>
</evidence>
<evidence type="ECO:0000256" key="1">
    <source>
        <dbReference type="SAM" id="MobiDB-lite"/>
    </source>
</evidence>
<keyword evidence="3" id="KW-1185">Reference proteome</keyword>
<feature type="compositionally biased region" description="Polar residues" evidence="1">
    <location>
        <begin position="74"/>
        <end position="88"/>
    </location>
</feature>
<feature type="region of interest" description="Disordered" evidence="1">
    <location>
        <begin position="51"/>
        <end position="88"/>
    </location>
</feature>
<protein>
    <submittedName>
        <fullName evidence="2">Uncharacterized protein</fullName>
    </submittedName>
</protein>
<proteinExistence type="predicted"/>
<organism evidence="2 3">
    <name type="scientific">Tritrichomonas musculus</name>
    <dbReference type="NCBI Taxonomy" id="1915356"/>
    <lineage>
        <taxon>Eukaryota</taxon>
        <taxon>Metamonada</taxon>
        <taxon>Parabasalia</taxon>
        <taxon>Tritrichomonadida</taxon>
        <taxon>Tritrichomonadidae</taxon>
        <taxon>Tritrichomonas</taxon>
    </lineage>
</organism>
<gene>
    <name evidence="2" type="ORF">M9Y10_045556</name>
</gene>
<evidence type="ECO:0000313" key="3">
    <source>
        <dbReference type="Proteomes" id="UP001470230"/>
    </source>
</evidence>
<sequence length="170" mass="19235">MMKKKPVKPNIIILGVHIYQRDEKKLKISEIDKSKRPLLYKQKVLNSSNIPLYIKSPSPYPPDNPRNLIPQANPPNSVLQANPPNSILQANPPNSVLQANPPNSILQANPPNSILQANQLNSIQTNSTNQILIDPQSETFNREDIFSIETSLFFNNSDDFFTIDNFEFDI</sequence>
<comment type="caution">
    <text evidence="2">The sequence shown here is derived from an EMBL/GenBank/DDBJ whole genome shotgun (WGS) entry which is preliminary data.</text>
</comment>
<accession>A0ABR2JVJ7</accession>
<reference evidence="2 3" key="1">
    <citation type="submission" date="2024-04" db="EMBL/GenBank/DDBJ databases">
        <title>Tritrichomonas musculus Genome.</title>
        <authorList>
            <person name="Alves-Ferreira E."/>
            <person name="Grigg M."/>
            <person name="Lorenzi H."/>
            <person name="Galac M."/>
        </authorList>
    </citation>
    <scope>NUCLEOTIDE SEQUENCE [LARGE SCALE GENOMIC DNA]</scope>
    <source>
        <strain evidence="2 3">EAF2021</strain>
    </source>
</reference>
<name>A0ABR2JVJ7_9EUKA</name>